<sequence length="808" mass="89452">MSKSSNLKFSFWYDEKGNVTKTRTTAVDSDGNQKTGTKRIETSAAYTDDGNYKLKDVDARGKATTYSYNTTKGTLASVTDPAGNTVQYTYDANNDRLLTVASGATTNQYTYHAKGILTEIESPTAAYTFGYDAFWNPTTVKVGSRTLVTNAYEAKNGNLTTSTYGNGFEVGYGYDTLDRLTSKTYNGVRKFSWSYNRDGQIGRHRDYVNGIIYEYQYDFLGRITRIDGSDGSYLANSYNTVDLSTKLQYRYADTNKAVSYTYSSKDNLPESVALPGERVITNTYDALGRLTKKDASGIKTNYAYLDVSDTKTTGIVSGLTYTGITAGDLSVGNLTYTYDNLGNIKTVKEGTELKESYVYDSLNQLVRHDSVTQNKTIVYAYDAGGNILNRKEYAYTTDADLSAATPTSTVVYTYGDSTWKDKLTAYDGQSIAYDAIGNPITYRGWSNTWQGRQLSSTSQGGMTLSFKYNVDGIRTQKKVNGTATDFFLNGTKILAQKTGNTVTWFYYDQEGTRVAMEHGGKLYYYLYNLQGDVIALCDASTKQIVAKYSYDAWGKLLTKEGTLADANPFRYRGYYYDSETGMYYLNSRYYDPETGRFINVDAVIAQDSISTGNNLFAYCRNNPIIYADHMGYYVCSNCGKYTPPSNRHSCTVHPPWETQLTEEERRMIANSKPSKPGPPSSKDGYVPPKKPPKNADKNGQVKSPSRKKGYQDKKGNVWVPDSGMDGGSGWVVEAPNGKHWHVYPGGKVRTHKAIVIYEGESALMETDGFTFNMPSIPDISPEAVMIVATVAGVIVFLATGNPSAVPAQ</sequence>
<dbReference type="PANTHER" id="PTHR32305:SF15">
    <property type="entry name" value="PROTEIN RHSA-RELATED"/>
    <property type="match status" value="1"/>
</dbReference>
<evidence type="ECO:0000256" key="1">
    <source>
        <dbReference type="ARBA" id="ARBA00022737"/>
    </source>
</evidence>
<evidence type="ECO:0000313" key="5">
    <source>
        <dbReference type="Proteomes" id="UP000651482"/>
    </source>
</evidence>
<dbReference type="NCBIfam" id="TIGR01643">
    <property type="entry name" value="YD_repeat_2x"/>
    <property type="match status" value="2"/>
</dbReference>
<comment type="caution">
    <text evidence="4">The sequence shown here is derived from an EMBL/GenBank/DDBJ whole genome shotgun (WGS) entry which is preliminary data.</text>
</comment>
<protein>
    <recommendedName>
        <fullName evidence="3">Teneurin-like YD-shell domain-containing protein</fullName>
    </recommendedName>
</protein>
<dbReference type="Proteomes" id="UP000651482">
    <property type="component" value="Unassembled WGS sequence"/>
</dbReference>
<dbReference type="Pfam" id="PF25023">
    <property type="entry name" value="TEN_YD-shell"/>
    <property type="match status" value="1"/>
</dbReference>
<name>A0A926HS90_9FIRM</name>
<evidence type="ECO:0000256" key="2">
    <source>
        <dbReference type="SAM" id="MobiDB-lite"/>
    </source>
</evidence>
<evidence type="ECO:0000313" key="4">
    <source>
        <dbReference type="EMBL" id="MBC8533585.1"/>
    </source>
</evidence>
<dbReference type="Gene3D" id="2.180.10.10">
    <property type="entry name" value="RHS repeat-associated core"/>
    <property type="match status" value="2"/>
</dbReference>
<dbReference type="PANTHER" id="PTHR32305">
    <property type="match status" value="1"/>
</dbReference>
<dbReference type="InterPro" id="IPR006530">
    <property type="entry name" value="YD"/>
</dbReference>
<reference evidence="4" key="1">
    <citation type="submission" date="2020-08" db="EMBL/GenBank/DDBJ databases">
        <title>Genome public.</title>
        <authorList>
            <person name="Liu C."/>
            <person name="Sun Q."/>
        </authorList>
    </citation>
    <scope>NUCLEOTIDE SEQUENCE</scope>
    <source>
        <strain evidence="4">NSJ-40</strain>
    </source>
</reference>
<dbReference type="AlphaFoldDB" id="A0A926HS90"/>
<dbReference type="Pfam" id="PF05593">
    <property type="entry name" value="RHS_repeat"/>
    <property type="match status" value="2"/>
</dbReference>
<accession>A0A926HS90</accession>
<evidence type="ECO:0000259" key="3">
    <source>
        <dbReference type="Pfam" id="PF25023"/>
    </source>
</evidence>
<gene>
    <name evidence="4" type="ORF">IAG03_06110</name>
</gene>
<feature type="region of interest" description="Disordered" evidence="2">
    <location>
        <begin position="667"/>
        <end position="722"/>
    </location>
</feature>
<dbReference type="InterPro" id="IPR022385">
    <property type="entry name" value="Rhs_assc_core"/>
</dbReference>
<feature type="domain" description="Teneurin-like YD-shell" evidence="3">
    <location>
        <begin position="317"/>
        <end position="624"/>
    </location>
</feature>
<keyword evidence="1" id="KW-0677">Repeat</keyword>
<dbReference type="InterPro" id="IPR056823">
    <property type="entry name" value="TEN-like_YD-shell"/>
</dbReference>
<keyword evidence="5" id="KW-1185">Reference proteome</keyword>
<dbReference type="InterPro" id="IPR050708">
    <property type="entry name" value="T6SS_VgrG/RHS"/>
</dbReference>
<organism evidence="4 5">
    <name type="scientific">Yeguia hominis</name>
    <dbReference type="NCBI Taxonomy" id="2763662"/>
    <lineage>
        <taxon>Bacteria</taxon>
        <taxon>Bacillati</taxon>
        <taxon>Bacillota</taxon>
        <taxon>Clostridia</taxon>
        <taxon>Eubacteriales</taxon>
        <taxon>Yeguiaceae</taxon>
        <taxon>Yeguia</taxon>
    </lineage>
</organism>
<proteinExistence type="predicted"/>
<dbReference type="NCBIfam" id="TIGR03696">
    <property type="entry name" value="Rhs_assc_core"/>
    <property type="match status" value="1"/>
</dbReference>
<dbReference type="EMBL" id="JACRSN010000007">
    <property type="protein sequence ID" value="MBC8533585.1"/>
    <property type="molecule type" value="Genomic_DNA"/>
</dbReference>
<dbReference type="RefSeq" id="WP_249319093.1">
    <property type="nucleotide sequence ID" value="NZ_JACRSN010000007.1"/>
</dbReference>
<dbReference type="InterPro" id="IPR031325">
    <property type="entry name" value="RHS_repeat"/>
</dbReference>